<dbReference type="KEGG" id="fcy:FRACYDRAFT_139389"/>
<feature type="non-terminal residue" evidence="9">
    <location>
        <position position="1"/>
    </location>
</feature>
<dbReference type="InterPro" id="IPR026071">
    <property type="entry name" value="Glyco_Hydrolase_99"/>
</dbReference>
<protein>
    <recommendedName>
        <fullName evidence="11">Glycoside hydrolase</fullName>
    </recommendedName>
</protein>
<keyword evidence="8" id="KW-0472">Membrane</keyword>
<dbReference type="GO" id="GO:0004559">
    <property type="term" value="F:alpha-mannosidase activity"/>
    <property type="evidence" value="ECO:0007669"/>
    <property type="project" value="TreeGrafter"/>
</dbReference>
<keyword evidence="3" id="KW-0812">Transmembrane</keyword>
<keyword evidence="4" id="KW-0378">Hydrolase</keyword>
<keyword evidence="5" id="KW-0735">Signal-anchor</keyword>
<evidence type="ECO:0000256" key="1">
    <source>
        <dbReference type="ARBA" id="ARBA00004323"/>
    </source>
</evidence>
<dbReference type="Pfam" id="PF16317">
    <property type="entry name" value="Glyco_hydro_99"/>
    <property type="match status" value="1"/>
</dbReference>
<evidence type="ECO:0000256" key="8">
    <source>
        <dbReference type="ARBA" id="ARBA00023136"/>
    </source>
</evidence>
<evidence type="ECO:0000256" key="7">
    <source>
        <dbReference type="ARBA" id="ARBA00023034"/>
    </source>
</evidence>
<evidence type="ECO:0000256" key="5">
    <source>
        <dbReference type="ARBA" id="ARBA00022968"/>
    </source>
</evidence>
<dbReference type="OrthoDB" id="406152at2759"/>
<evidence type="ECO:0000313" key="10">
    <source>
        <dbReference type="Proteomes" id="UP000095751"/>
    </source>
</evidence>
<keyword evidence="10" id="KW-1185">Reference proteome</keyword>
<sequence length="142" mass="16790">VGVYYYPWHGKDFHNGQGYLRKELDPPQLPMLGEYDDSDPAVIAQHMEWFRKANIGLLVTSWWGPNRIEDTNMLEVIMEHEHIGNLKIALHYETTGRIKNGEDMTVPRTDIQYMCENYFNHPNYYKIDGRPVIVMYISRKLE</sequence>
<name>A0A1E7ESI6_9STRA</name>
<gene>
    <name evidence="9" type="ORF">FRACYDRAFT_139389</name>
</gene>
<dbReference type="GO" id="GO:0000139">
    <property type="term" value="C:Golgi membrane"/>
    <property type="evidence" value="ECO:0007669"/>
    <property type="project" value="UniProtKB-SubCell"/>
</dbReference>
<evidence type="ECO:0000256" key="3">
    <source>
        <dbReference type="ARBA" id="ARBA00022692"/>
    </source>
</evidence>
<accession>A0A1E7ESI6</accession>
<dbReference type="AlphaFoldDB" id="A0A1E7ESI6"/>
<evidence type="ECO:0000313" key="9">
    <source>
        <dbReference type="EMBL" id="OEU08978.1"/>
    </source>
</evidence>
<dbReference type="InParanoid" id="A0A1E7ESI6"/>
<dbReference type="Proteomes" id="UP000095751">
    <property type="component" value="Unassembled WGS sequence"/>
</dbReference>
<organism evidence="9 10">
    <name type="scientific">Fragilariopsis cylindrus CCMP1102</name>
    <dbReference type="NCBI Taxonomy" id="635003"/>
    <lineage>
        <taxon>Eukaryota</taxon>
        <taxon>Sar</taxon>
        <taxon>Stramenopiles</taxon>
        <taxon>Ochrophyta</taxon>
        <taxon>Bacillariophyta</taxon>
        <taxon>Bacillariophyceae</taxon>
        <taxon>Bacillariophycidae</taxon>
        <taxon>Bacillariales</taxon>
        <taxon>Bacillariaceae</taxon>
        <taxon>Fragilariopsis</taxon>
    </lineage>
</organism>
<comment type="subcellular location">
    <subcellularLocation>
        <location evidence="1">Golgi apparatus membrane</location>
        <topology evidence="1">Single-pass type II membrane protein</topology>
    </subcellularLocation>
</comment>
<dbReference type="Gene3D" id="3.20.20.80">
    <property type="entry name" value="Glycosidases"/>
    <property type="match status" value="1"/>
</dbReference>
<feature type="non-terminal residue" evidence="9">
    <location>
        <position position="142"/>
    </location>
</feature>
<dbReference type="EMBL" id="KV784378">
    <property type="protein sequence ID" value="OEU08978.1"/>
    <property type="molecule type" value="Genomic_DNA"/>
</dbReference>
<proteinExistence type="inferred from homology"/>
<keyword evidence="7" id="KW-0333">Golgi apparatus</keyword>
<evidence type="ECO:0000256" key="2">
    <source>
        <dbReference type="ARBA" id="ARBA00009559"/>
    </source>
</evidence>
<comment type="similarity">
    <text evidence="2">Belongs to the glycosyl hydrolase 99 family.</text>
</comment>
<reference evidence="9 10" key="1">
    <citation type="submission" date="2016-09" db="EMBL/GenBank/DDBJ databases">
        <title>Extensive genetic diversity and differential bi-allelic expression allows diatom success in the polar Southern Ocean.</title>
        <authorList>
            <consortium name="DOE Joint Genome Institute"/>
            <person name="Mock T."/>
            <person name="Otillar R.P."/>
            <person name="Strauss J."/>
            <person name="Dupont C."/>
            <person name="Frickenhaus S."/>
            <person name="Maumus F."/>
            <person name="Mcmullan M."/>
            <person name="Sanges R."/>
            <person name="Schmutz J."/>
            <person name="Toseland A."/>
            <person name="Valas R."/>
            <person name="Veluchamy A."/>
            <person name="Ward B.J."/>
            <person name="Allen A."/>
            <person name="Barry K."/>
            <person name="Falciatore A."/>
            <person name="Ferrante M."/>
            <person name="Fortunato A.E."/>
            <person name="Gloeckner G."/>
            <person name="Gruber A."/>
            <person name="Hipkin R."/>
            <person name="Janech M."/>
            <person name="Kroth P."/>
            <person name="Leese F."/>
            <person name="Lindquist E."/>
            <person name="Lyon B.R."/>
            <person name="Martin J."/>
            <person name="Mayer C."/>
            <person name="Parker M."/>
            <person name="Quesneville H."/>
            <person name="Raymond J."/>
            <person name="Uhlig C."/>
            <person name="Valentin K.U."/>
            <person name="Worden A.Z."/>
            <person name="Armbrust E.V."/>
            <person name="Bowler C."/>
            <person name="Green B."/>
            <person name="Moulton V."/>
            <person name="Van Oosterhout C."/>
            <person name="Grigoriev I."/>
        </authorList>
    </citation>
    <scope>NUCLEOTIDE SEQUENCE [LARGE SCALE GENOMIC DNA]</scope>
    <source>
        <strain evidence="9 10">CCMP1102</strain>
    </source>
</reference>
<dbReference type="PANTHER" id="PTHR13572">
    <property type="entry name" value="ENDO-ALPHA-1,2-MANNOSIDASE"/>
    <property type="match status" value="1"/>
</dbReference>
<dbReference type="PANTHER" id="PTHR13572:SF4">
    <property type="entry name" value="RE57134P"/>
    <property type="match status" value="1"/>
</dbReference>
<evidence type="ECO:0000256" key="6">
    <source>
        <dbReference type="ARBA" id="ARBA00022989"/>
    </source>
</evidence>
<keyword evidence="6" id="KW-1133">Transmembrane helix</keyword>
<evidence type="ECO:0008006" key="11">
    <source>
        <dbReference type="Google" id="ProtNLM"/>
    </source>
</evidence>
<evidence type="ECO:0000256" key="4">
    <source>
        <dbReference type="ARBA" id="ARBA00022801"/>
    </source>
</evidence>